<organism evidence="2 3">
    <name type="scientific">Zizania palustris</name>
    <name type="common">Northern wild rice</name>
    <dbReference type="NCBI Taxonomy" id="103762"/>
    <lineage>
        <taxon>Eukaryota</taxon>
        <taxon>Viridiplantae</taxon>
        <taxon>Streptophyta</taxon>
        <taxon>Embryophyta</taxon>
        <taxon>Tracheophyta</taxon>
        <taxon>Spermatophyta</taxon>
        <taxon>Magnoliopsida</taxon>
        <taxon>Liliopsida</taxon>
        <taxon>Poales</taxon>
        <taxon>Poaceae</taxon>
        <taxon>BOP clade</taxon>
        <taxon>Oryzoideae</taxon>
        <taxon>Oryzeae</taxon>
        <taxon>Zizaniinae</taxon>
        <taxon>Zizania</taxon>
    </lineage>
</organism>
<accession>A0A8J5TGH2</accession>
<gene>
    <name evidence="2" type="ORF">GUJ93_ZPchr0015g6858</name>
</gene>
<name>A0A8J5TGH2_ZIZPA</name>
<evidence type="ECO:0000313" key="2">
    <source>
        <dbReference type="EMBL" id="KAG8083425.1"/>
    </source>
</evidence>
<reference evidence="2" key="1">
    <citation type="journal article" date="2021" name="bioRxiv">
        <title>Whole Genome Assembly and Annotation of Northern Wild Rice, Zizania palustris L., Supports a Whole Genome Duplication in the Zizania Genus.</title>
        <authorList>
            <person name="Haas M."/>
            <person name="Kono T."/>
            <person name="Macchietto M."/>
            <person name="Millas R."/>
            <person name="McGilp L."/>
            <person name="Shao M."/>
            <person name="Duquette J."/>
            <person name="Hirsch C.N."/>
            <person name="Kimball J."/>
        </authorList>
    </citation>
    <scope>NUCLEOTIDE SEQUENCE</scope>
    <source>
        <tissue evidence="2">Fresh leaf tissue</tissue>
    </source>
</reference>
<evidence type="ECO:0000313" key="3">
    <source>
        <dbReference type="Proteomes" id="UP000729402"/>
    </source>
</evidence>
<keyword evidence="3" id="KW-1185">Reference proteome</keyword>
<feature type="region of interest" description="Disordered" evidence="1">
    <location>
        <begin position="1"/>
        <end position="37"/>
    </location>
</feature>
<dbReference type="AlphaFoldDB" id="A0A8J5TGH2"/>
<protein>
    <submittedName>
        <fullName evidence="2">Uncharacterized protein</fullName>
    </submittedName>
</protein>
<reference evidence="2" key="2">
    <citation type="submission" date="2021-02" db="EMBL/GenBank/DDBJ databases">
        <authorList>
            <person name="Kimball J.A."/>
            <person name="Haas M.W."/>
            <person name="Macchietto M."/>
            <person name="Kono T."/>
            <person name="Duquette J."/>
            <person name="Shao M."/>
        </authorList>
    </citation>
    <scope>NUCLEOTIDE SEQUENCE</scope>
    <source>
        <tissue evidence="2">Fresh leaf tissue</tissue>
    </source>
</reference>
<sequence>MAGSGRRWAELTGGGRRRGSAVAGGGGGRQPTVGGGVGRWRRRAVGVGGRARVQPSIALFIVCYRNQRHVLCLSAAFLSEEPGFPVQHHLSRTSTPELMSTFKHSDFLMGYV</sequence>
<comment type="caution">
    <text evidence="2">The sequence shown here is derived from an EMBL/GenBank/DDBJ whole genome shotgun (WGS) entry which is preliminary data.</text>
</comment>
<dbReference type="EMBL" id="JAAALK010000085">
    <property type="protein sequence ID" value="KAG8083425.1"/>
    <property type="molecule type" value="Genomic_DNA"/>
</dbReference>
<proteinExistence type="predicted"/>
<dbReference type="Proteomes" id="UP000729402">
    <property type="component" value="Unassembled WGS sequence"/>
</dbReference>
<feature type="compositionally biased region" description="Gly residues" evidence="1">
    <location>
        <begin position="22"/>
        <end position="37"/>
    </location>
</feature>
<evidence type="ECO:0000256" key="1">
    <source>
        <dbReference type="SAM" id="MobiDB-lite"/>
    </source>
</evidence>